<keyword evidence="2" id="KW-1185">Reference proteome</keyword>
<sequence>MAASMQVNTLPDVANMSITGLLDDQFHQLQLLQDGSAPNFVAEVVKLFCEDGEHIIGELAKLLDKPCVDFDKVDAFVHQLEGSSASIGAQRVKNTCVKFHEFCQEKSGDGCLKALDALRNDFSDLRSKFQTLLQLEQQVEAFHPKQ</sequence>
<dbReference type="EnsemblPlants" id="AVESA.00010b.r2.6CG1147030.1">
    <property type="protein sequence ID" value="AVESA.00010b.r2.6CG1147030.1.CDS"/>
    <property type="gene ID" value="AVESA.00010b.r2.6CG1147030"/>
</dbReference>
<organism evidence="1 2">
    <name type="scientific">Avena sativa</name>
    <name type="common">Oat</name>
    <dbReference type="NCBI Taxonomy" id="4498"/>
    <lineage>
        <taxon>Eukaryota</taxon>
        <taxon>Viridiplantae</taxon>
        <taxon>Streptophyta</taxon>
        <taxon>Embryophyta</taxon>
        <taxon>Tracheophyta</taxon>
        <taxon>Spermatophyta</taxon>
        <taxon>Magnoliopsida</taxon>
        <taxon>Liliopsida</taxon>
        <taxon>Poales</taxon>
        <taxon>Poaceae</taxon>
        <taxon>BOP clade</taxon>
        <taxon>Pooideae</taxon>
        <taxon>Poodae</taxon>
        <taxon>Poeae</taxon>
        <taxon>Poeae Chloroplast Group 1 (Aveneae type)</taxon>
        <taxon>Aveninae</taxon>
        <taxon>Avena</taxon>
    </lineage>
</organism>
<evidence type="ECO:0000313" key="1">
    <source>
        <dbReference type="EnsemblPlants" id="AVESA.00010b.r2.6CG1147030.1.CDS"/>
    </source>
</evidence>
<reference evidence="1" key="1">
    <citation type="submission" date="2021-05" db="EMBL/GenBank/DDBJ databases">
        <authorList>
            <person name="Scholz U."/>
            <person name="Mascher M."/>
            <person name="Fiebig A."/>
        </authorList>
    </citation>
    <scope>NUCLEOTIDE SEQUENCE [LARGE SCALE GENOMIC DNA]</scope>
</reference>
<dbReference type="Proteomes" id="UP001732700">
    <property type="component" value="Chromosome 6C"/>
</dbReference>
<accession>A0ACD5ZD16</accession>
<protein>
    <submittedName>
        <fullName evidence="1">Uncharacterized protein</fullName>
    </submittedName>
</protein>
<reference evidence="1" key="2">
    <citation type="submission" date="2025-09" db="UniProtKB">
        <authorList>
            <consortium name="EnsemblPlants"/>
        </authorList>
    </citation>
    <scope>IDENTIFICATION</scope>
</reference>
<evidence type="ECO:0000313" key="2">
    <source>
        <dbReference type="Proteomes" id="UP001732700"/>
    </source>
</evidence>
<name>A0ACD5ZD16_AVESA</name>
<proteinExistence type="predicted"/>